<dbReference type="RefSeq" id="WP_073591262.1">
    <property type="nucleotide sequence ID" value="NZ_FRFD01000019.1"/>
</dbReference>
<evidence type="ECO:0000313" key="5">
    <source>
        <dbReference type="EMBL" id="SHO54205.1"/>
    </source>
</evidence>
<keyword evidence="2" id="KW-0963">Cytoplasm</keyword>
<dbReference type="Proteomes" id="UP000184612">
    <property type="component" value="Unassembled WGS sequence"/>
</dbReference>
<evidence type="ECO:0000256" key="2">
    <source>
        <dbReference type="ARBA" id="ARBA00022490"/>
    </source>
</evidence>
<keyword evidence="3" id="KW-0009">Actin-binding</keyword>
<dbReference type="SUPFAM" id="SSF50405">
    <property type="entry name" value="Actin-crosslinking proteins"/>
    <property type="match status" value="2"/>
</dbReference>
<sequence length="237" mass="26388">MEATWDPVDLPNPADYKWENVMYEYHNYLYDDYDNAQGKQIANMETKVNAIAAADYNVLGYMGEFNYFNNMDAWGKAGDSAENRPLTHVVTKYAVMPARGNSLGLKTVDFSEGDYSLKGLHTNLFVSVQEDGSLLAKDAAAKNYFHIIKGKNGTILLRAEDKTYVTVDKTTKKLKTGGKTEKDADKFTVTEMSDSLYAIRSSVTGKFVCADENLAGVPLIADRDSPSSWESFYITAK</sequence>
<dbReference type="EMBL" id="FRFD01000019">
    <property type="protein sequence ID" value="SHO54205.1"/>
    <property type="molecule type" value="Genomic_DNA"/>
</dbReference>
<accession>A0A1M7YNN7</accession>
<name>A0A1M7YNN7_9FIRM</name>
<protein>
    <recommendedName>
        <fullName evidence="4">Fascin-like domain-containing protein</fullName>
    </recommendedName>
</protein>
<dbReference type="AlphaFoldDB" id="A0A1M7YNN7"/>
<organism evidence="5 6">
    <name type="scientific">Anaerocolumna xylanovorans DSM 12503</name>
    <dbReference type="NCBI Taxonomy" id="1121345"/>
    <lineage>
        <taxon>Bacteria</taxon>
        <taxon>Bacillati</taxon>
        <taxon>Bacillota</taxon>
        <taxon>Clostridia</taxon>
        <taxon>Lachnospirales</taxon>
        <taxon>Lachnospiraceae</taxon>
        <taxon>Anaerocolumna</taxon>
    </lineage>
</organism>
<dbReference type="GO" id="GO:0030674">
    <property type="term" value="F:protein-macromolecule adaptor activity"/>
    <property type="evidence" value="ECO:0007669"/>
    <property type="project" value="InterPro"/>
</dbReference>
<evidence type="ECO:0000256" key="3">
    <source>
        <dbReference type="ARBA" id="ARBA00023203"/>
    </source>
</evidence>
<evidence type="ECO:0000259" key="4">
    <source>
        <dbReference type="Pfam" id="PF06268"/>
    </source>
</evidence>
<dbReference type="CDD" id="cd00257">
    <property type="entry name" value="beta-trefoil_FSCN-like"/>
    <property type="match status" value="1"/>
</dbReference>
<dbReference type="GO" id="GO:0005737">
    <property type="term" value="C:cytoplasm"/>
    <property type="evidence" value="ECO:0007669"/>
    <property type="project" value="UniProtKB-SubCell"/>
</dbReference>
<dbReference type="GO" id="GO:0051015">
    <property type="term" value="F:actin filament binding"/>
    <property type="evidence" value="ECO:0007669"/>
    <property type="project" value="InterPro"/>
</dbReference>
<dbReference type="Pfam" id="PF06268">
    <property type="entry name" value="Fascin"/>
    <property type="match status" value="1"/>
</dbReference>
<dbReference type="InterPro" id="IPR008999">
    <property type="entry name" value="Actin-crosslinking"/>
</dbReference>
<dbReference type="STRING" id="1121345.SAMN02745217_04661"/>
<evidence type="ECO:0000313" key="6">
    <source>
        <dbReference type="Proteomes" id="UP000184612"/>
    </source>
</evidence>
<comment type="subcellular location">
    <subcellularLocation>
        <location evidence="1">Cytoplasm</location>
    </subcellularLocation>
</comment>
<reference evidence="5 6" key="1">
    <citation type="submission" date="2016-12" db="EMBL/GenBank/DDBJ databases">
        <authorList>
            <person name="Song W.-J."/>
            <person name="Kurnit D.M."/>
        </authorList>
    </citation>
    <scope>NUCLEOTIDE SEQUENCE [LARGE SCALE GENOMIC DNA]</scope>
    <source>
        <strain evidence="5 6">DSM 12503</strain>
    </source>
</reference>
<proteinExistence type="predicted"/>
<dbReference type="InterPro" id="IPR022768">
    <property type="entry name" value="Fascin-like_dom"/>
</dbReference>
<feature type="domain" description="Fascin-like" evidence="4">
    <location>
        <begin position="106"/>
        <end position="189"/>
    </location>
</feature>
<gene>
    <name evidence="5" type="ORF">SAMN02745217_04661</name>
</gene>
<dbReference type="Gene3D" id="2.80.10.50">
    <property type="match status" value="1"/>
</dbReference>
<evidence type="ECO:0000256" key="1">
    <source>
        <dbReference type="ARBA" id="ARBA00004496"/>
    </source>
</evidence>
<dbReference type="Gene3D" id="3.20.20.80">
    <property type="entry name" value="Glycosidases"/>
    <property type="match status" value="1"/>
</dbReference>
<keyword evidence="6" id="KW-1185">Reference proteome</keyword>